<reference evidence="2 3" key="1">
    <citation type="journal article" date="2021" name="Nat. Plants">
        <title>The Taxus genome provides insights into paclitaxel biosynthesis.</title>
        <authorList>
            <person name="Xiong X."/>
            <person name="Gou J."/>
            <person name="Liao Q."/>
            <person name="Li Y."/>
            <person name="Zhou Q."/>
            <person name="Bi G."/>
            <person name="Li C."/>
            <person name="Du R."/>
            <person name="Wang X."/>
            <person name="Sun T."/>
            <person name="Guo L."/>
            <person name="Liang H."/>
            <person name="Lu P."/>
            <person name="Wu Y."/>
            <person name="Zhang Z."/>
            <person name="Ro D.K."/>
            <person name="Shang Y."/>
            <person name="Huang S."/>
            <person name="Yan J."/>
        </authorList>
    </citation>
    <scope>NUCLEOTIDE SEQUENCE [LARGE SCALE GENOMIC DNA]</scope>
    <source>
        <strain evidence="2">Ta-2019</strain>
    </source>
</reference>
<feature type="domain" description="Integrase catalytic" evidence="1">
    <location>
        <begin position="3"/>
        <end position="79"/>
    </location>
</feature>
<evidence type="ECO:0000313" key="2">
    <source>
        <dbReference type="EMBL" id="KAH9294669.1"/>
    </source>
</evidence>
<evidence type="ECO:0000313" key="3">
    <source>
        <dbReference type="Proteomes" id="UP000824469"/>
    </source>
</evidence>
<comment type="caution">
    <text evidence="2">The sequence shown here is derived from an EMBL/GenBank/DDBJ whole genome shotgun (WGS) entry which is preliminary data.</text>
</comment>
<keyword evidence="3" id="KW-1185">Reference proteome</keyword>
<dbReference type="Gene3D" id="3.30.420.10">
    <property type="entry name" value="Ribonuclease H-like superfamily/Ribonuclease H"/>
    <property type="match status" value="1"/>
</dbReference>
<proteinExistence type="predicted"/>
<dbReference type="InterPro" id="IPR039537">
    <property type="entry name" value="Retrotran_Ty1/copia-like"/>
</dbReference>
<feature type="non-terminal residue" evidence="2">
    <location>
        <position position="79"/>
    </location>
</feature>
<dbReference type="InterPro" id="IPR012337">
    <property type="entry name" value="RNaseH-like_sf"/>
</dbReference>
<dbReference type="InterPro" id="IPR036397">
    <property type="entry name" value="RNaseH_sf"/>
</dbReference>
<dbReference type="OMA" id="AENECGF"/>
<sequence length="79" mass="9181">NTKKEKKLELVHTDVWGPAHVASHGGSLYYVTFIDDATRKVWVYCIKRKSDVFDTFKKWKELAENECGFKLKCLRSDNG</sequence>
<name>A0AA38F6V7_TAXCH</name>
<dbReference type="GO" id="GO:0015074">
    <property type="term" value="P:DNA integration"/>
    <property type="evidence" value="ECO:0007669"/>
    <property type="project" value="InterPro"/>
</dbReference>
<dbReference type="Proteomes" id="UP000824469">
    <property type="component" value="Unassembled WGS sequence"/>
</dbReference>
<dbReference type="GO" id="GO:0003676">
    <property type="term" value="F:nucleic acid binding"/>
    <property type="evidence" value="ECO:0007669"/>
    <property type="project" value="InterPro"/>
</dbReference>
<dbReference type="SUPFAM" id="SSF53098">
    <property type="entry name" value="Ribonuclease H-like"/>
    <property type="match status" value="1"/>
</dbReference>
<dbReference type="PANTHER" id="PTHR42648">
    <property type="entry name" value="TRANSPOSASE, PUTATIVE-RELATED"/>
    <property type="match status" value="1"/>
</dbReference>
<protein>
    <recommendedName>
        <fullName evidence="1">Integrase catalytic domain-containing protein</fullName>
    </recommendedName>
</protein>
<dbReference type="AlphaFoldDB" id="A0AA38F6V7"/>
<dbReference type="PANTHER" id="PTHR42648:SF28">
    <property type="entry name" value="TRANSPOSON-ENCODED PROTEIN WITH RIBONUCLEASE H-LIKE AND RETROVIRUS ZINC FINGER-LIKE DOMAINS"/>
    <property type="match status" value="1"/>
</dbReference>
<organism evidence="2 3">
    <name type="scientific">Taxus chinensis</name>
    <name type="common">Chinese yew</name>
    <name type="synonym">Taxus wallichiana var. chinensis</name>
    <dbReference type="NCBI Taxonomy" id="29808"/>
    <lineage>
        <taxon>Eukaryota</taxon>
        <taxon>Viridiplantae</taxon>
        <taxon>Streptophyta</taxon>
        <taxon>Embryophyta</taxon>
        <taxon>Tracheophyta</taxon>
        <taxon>Spermatophyta</taxon>
        <taxon>Pinopsida</taxon>
        <taxon>Pinidae</taxon>
        <taxon>Conifers II</taxon>
        <taxon>Cupressales</taxon>
        <taxon>Taxaceae</taxon>
        <taxon>Taxus</taxon>
    </lineage>
</organism>
<accession>A0AA38F6V7</accession>
<dbReference type="EMBL" id="JAHRHJ020000011">
    <property type="protein sequence ID" value="KAH9294669.1"/>
    <property type="molecule type" value="Genomic_DNA"/>
</dbReference>
<gene>
    <name evidence="2" type="ORF">KI387_038257</name>
</gene>
<feature type="non-terminal residue" evidence="2">
    <location>
        <position position="1"/>
    </location>
</feature>
<dbReference type="PROSITE" id="PS50994">
    <property type="entry name" value="INTEGRASE"/>
    <property type="match status" value="1"/>
</dbReference>
<dbReference type="InterPro" id="IPR001584">
    <property type="entry name" value="Integrase_cat-core"/>
</dbReference>
<evidence type="ECO:0000259" key="1">
    <source>
        <dbReference type="PROSITE" id="PS50994"/>
    </source>
</evidence>